<dbReference type="GO" id="GO:0015920">
    <property type="term" value="P:lipopolysaccharide transport"/>
    <property type="evidence" value="ECO:0007669"/>
    <property type="project" value="InterPro"/>
</dbReference>
<sequence>MKYLLILTFLLQTALFSQELKIKADEFKGDQNKGISIFTGHVRIKKVNDELNASKVTVYTDKKNKPTKFVAVGDTSFKIQTEQGAHYRGVAQKVIYLPLKKEYHFFGNVHLKQLDDKKEIFGDEVILQAIDGKAYAKGVEKEPVIMIFDIKDEKEKK</sequence>
<dbReference type="InterPro" id="IPR014340">
    <property type="entry name" value="LptA"/>
</dbReference>
<dbReference type="STRING" id="563040.Saut_1146"/>
<dbReference type="InterPro" id="IPR005653">
    <property type="entry name" value="OstA-like_N"/>
</dbReference>
<accession>E0USN1</accession>
<dbReference type="InterPro" id="IPR052037">
    <property type="entry name" value="LPS_export_LptA"/>
</dbReference>
<proteinExistence type="predicted"/>
<dbReference type="OrthoDB" id="5373249at2"/>
<protein>
    <submittedName>
        <fullName evidence="5">Lipopolysaccharide transport periplasmic protein LptA</fullName>
    </submittedName>
</protein>
<evidence type="ECO:0000259" key="4">
    <source>
        <dbReference type="Pfam" id="PF03968"/>
    </source>
</evidence>
<keyword evidence="3" id="KW-0574">Periplasm</keyword>
<reference evidence="6" key="1">
    <citation type="journal article" date="2010" name="Stand. Genomic Sci.">
        <title>Complete genome sequence of Sulfurimonas autotrophica type strain (OK10).</title>
        <authorList>
            <person name="Sikorski J."/>
            <person name="Munk C."/>
            <person name="Lapidus A."/>
            <person name="Djao O."/>
            <person name="Lucas S."/>
            <person name="Glavina Del Rio T."/>
            <person name="Nolan M."/>
            <person name="Tice H."/>
            <person name="Han C."/>
            <person name="Cheng J."/>
            <person name="Tapia R."/>
            <person name="Goodwin L."/>
            <person name="Pitluck S."/>
            <person name="Liolios K."/>
            <person name="Ivanova N."/>
            <person name="Mavromatis K."/>
            <person name="Mikhailova N."/>
            <person name="Pati A."/>
            <person name="Sims D."/>
            <person name="Meincke L."/>
            <person name="Brettin T."/>
            <person name="Detter J."/>
            <person name="Chen A."/>
            <person name="Palaniappan K."/>
            <person name="Land M."/>
            <person name="Hauser L."/>
            <person name="Chang Y."/>
            <person name="Jeffries C."/>
            <person name="Rohde M."/>
            <person name="Lang E."/>
            <person name="Spring S."/>
            <person name="Goker M."/>
            <person name="Woyke T."/>
            <person name="Bristow J."/>
            <person name="Eisen J."/>
            <person name="Markowitz V."/>
            <person name="Hugenholtz P."/>
            <person name="Kyrpides N."/>
            <person name="Klenk H."/>
        </authorList>
    </citation>
    <scope>NUCLEOTIDE SEQUENCE [LARGE SCALE GENOMIC DNA]</scope>
    <source>
        <strain evidence="6">ATCC BAA-671 / DSM 16294 / JCM 11897 / OK10</strain>
    </source>
</reference>
<dbReference type="RefSeq" id="WP_013326950.1">
    <property type="nucleotide sequence ID" value="NC_014506.1"/>
</dbReference>
<dbReference type="GO" id="GO:0017089">
    <property type="term" value="F:glycolipid transfer activity"/>
    <property type="evidence" value="ECO:0007669"/>
    <property type="project" value="TreeGrafter"/>
</dbReference>
<dbReference type="KEGG" id="sua:Saut_1146"/>
<evidence type="ECO:0000256" key="2">
    <source>
        <dbReference type="ARBA" id="ARBA00022729"/>
    </source>
</evidence>
<dbReference type="AlphaFoldDB" id="E0USN1"/>
<evidence type="ECO:0000256" key="3">
    <source>
        <dbReference type="ARBA" id="ARBA00022764"/>
    </source>
</evidence>
<feature type="domain" description="Organic solvent tolerance-like N-terminal" evidence="4">
    <location>
        <begin position="21"/>
        <end position="129"/>
    </location>
</feature>
<dbReference type="EMBL" id="CP002205">
    <property type="protein sequence ID" value="ADN09194.1"/>
    <property type="molecule type" value="Genomic_DNA"/>
</dbReference>
<evidence type="ECO:0000313" key="5">
    <source>
        <dbReference type="EMBL" id="ADN09194.1"/>
    </source>
</evidence>
<dbReference type="HOGENOM" id="CLU_112840_0_0_7"/>
<evidence type="ECO:0000256" key="1">
    <source>
        <dbReference type="ARBA" id="ARBA00022448"/>
    </source>
</evidence>
<dbReference type="GO" id="GO:0030288">
    <property type="term" value="C:outer membrane-bounded periplasmic space"/>
    <property type="evidence" value="ECO:0007669"/>
    <property type="project" value="TreeGrafter"/>
</dbReference>
<dbReference type="GO" id="GO:0001530">
    <property type="term" value="F:lipopolysaccharide binding"/>
    <property type="evidence" value="ECO:0007669"/>
    <property type="project" value="InterPro"/>
</dbReference>
<name>E0USN1_SULAO</name>
<evidence type="ECO:0000313" key="6">
    <source>
        <dbReference type="Proteomes" id="UP000007803"/>
    </source>
</evidence>
<dbReference type="GO" id="GO:0009279">
    <property type="term" value="C:cell outer membrane"/>
    <property type="evidence" value="ECO:0007669"/>
    <property type="project" value="TreeGrafter"/>
</dbReference>
<keyword evidence="6" id="KW-1185">Reference proteome</keyword>
<gene>
    <name evidence="5" type="ordered locus">Saut_1146</name>
</gene>
<dbReference type="PANTHER" id="PTHR36504">
    <property type="entry name" value="LIPOPOLYSACCHARIDE EXPORT SYSTEM PROTEIN LPTA"/>
    <property type="match status" value="1"/>
</dbReference>
<dbReference type="Gene3D" id="2.60.450.10">
    <property type="entry name" value="Lipopolysaccharide (LPS) transport protein A like domain"/>
    <property type="match status" value="1"/>
</dbReference>
<dbReference type="NCBIfam" id="TIGR03002">
    <property type="entry name" value="outer_YhbN_LptA"/>
    <property type="match status" value="1"/>
</dbReference>
<organism evidence="5 6">
    <name type="scientific">Sulfurimonas autotrophica (strain ATCC BAA-671 / DSM 16294 / JCM 11897 / OK10)</name>
    <dbReference type="NCBI Taxonomy" id="563040"/>
    <lineage>
        <taxon>Bacteria</taxon>
        <taxon>Pseudomonadati</taxon>
        <taxon>Campylobacterota</taxon>
        <taxon>Epsilonproteobacteria</taxon>
        <taxon>Campylobacterales</taxon>
        <taxon>Sulfurimonadaceae</taxon>
        <taxon>Sulfurimonas</taxon>
    </lineage>
</organism>
<keyword evidence="2" id="KW-0732">Signal</keyword>
<dbReference type="Proteomes" id="UP000007803">
    <property type="component" value="Chromosome"/>
</dbReference>
<dbReference type="PANTHER" id="PTHR36504:SF1">
    <property type="entry name" value="LIPOPOLYSACCHARIDE EXPORT SYSTEM PROTEIN LPTA"/>
    <property type="match status" value="1"/>
</dbReference>
<dbReference type="eggNOG" id="COG1934">
    <property type="taxonomic scope" value="Bacteria"/>
</dbReference>
<keyword evidence="1" id="KW-0813">Transport</keyword>
<dbReference type="Pfam" id="PF03968">
    <property type="entry name" value="LptD_N"/>
    <property type="match status" value="1"/>
</dbReference>